<dbReference type="RefSeq" id="WP_162317680.1">
    <property type="nucleotide sequence ID" value="NZ_JAHQXF010000002.1"/>
</dbReference>
<keyword evidence="5" id="KW-1185">Reference proteome</keyword>
<name>A0A8J8C787_9EURY</name>
<accession>A0A8J8C787</accession>
<comment type="subcellular location">
    <subcellularLocation>
        <location evidence="1">Secreted</location>
    </subcellularLocation>
</comment>
<reference evidence="4 5" key="1">
    <citation type="submission" date="2021-06" db="EMBL/GenBank/DDBJ databases">
        <title>New haloarchaea isolates fom saline soil.</title>
        <authorList>
            <person name="Duran-Viseras A."/>
            <person name="Sanchez-Porro C.S."/>
            <person name="Ventosa A."/>
        </authorList>
    </citation>
    <scope>NUCLEOTIDE SEQUENCE [LARGE SCALE GENOMIC DNA]</scope>
    <source>
        <strain evidence="4 5">JCM 183640</strain>
    </source>
</reference>
<sequence length="478" mass="53326">MTDPRPTSRRSVLKGGTAALALVLGGSRVGRVRADHEHPLLTTAFDSRDRYGDSGDVLDDFEDLDEWEADSGTLEASTDVVYSGSQSARLSLSPESSDGAVEIVREFDDLDLSDRDLSIAIRLVRPEVEQLTAVVEDDDGDSVTMDRRTVSPTYGWFRSDLGVSDESGDPDLEDVSEIRLRFNRDVDRPITAYLDELRTTERTDGGRVVITFDDGGITQYTRALPVLESYDFPALTAVNPGRADEDDHLGEDEMREMRDADWEIGSHTVDHERLTDLSDEEAREQVRDAKEWLLDRGFEVGASMFVYPWSSNSPRIRDIVGDYHYLAFTDGSIPHGAQLTGPLTTGRIFGENLERLESVLDLAEKYGQTAVLSYHEIGADTGWVSRADFEETMAGIERRDLDVIPASEMLTELIDPPVEEIRPKSLREAVARDGGIELADAQRAVRWNREGSYVPRTNGKRMDDEALTAILDEWEGET</sequence>
<dbReference type="Gene3D" id="2.60.120.260">
    <property type="entry name" value="Galactose-binding domain-like"/>
    <property type="match status" value="1"/>
</dbReference>
<dbReference type="GO" id="GO:0016810">
    <property type="term" value="F:hydrolase activity, acting on carbon-nitrogen (but not peptide) bonds"/>
    <property type="evidence" value="ECO:0007669"/>
    <property type="project" value="InterPro"/>
</dbReference>
<evidence type="ECO:0000313" key="5">
    <source>
        <dbReference type="Proteomes" id="UP000766550"/>
    </source>
</evidence>
<organism evidence="4 5">
    <name type="scientific">Haloarcula limicola</name>
    <dbReference type="NCBI Taxonomy" id="1429915"/>
    <lineage>
        <taxon>Archaea</taxon>
        <taxon>Methanobacteriati</taxon>
        <taxon>Methanobacteriota</taxon>
        <taxon>Stenosarchaea group</taxon>
        <taxon>Halobacteria</taxon>
        <taxon>Halobacteriales</taxon>
        <taxon>Haloarculaceae</taxon>
        <taxon>Haloarcula</taxon>
    </lineage>
</organism>
<dbReference type="AlphaFoldDB" id="A0A8J8C787"/>
<dbReference type="GO" id="GO:0005975">
    <property type="term" value="P:carbohydrate metabolic process"/>
    <property type="evidence" value="ECO:0007669"/>
    <property type="project" value="InterPro"/>
</dbReference>
<protein>
    <submittedName>
        <fullName evidence="4">Polysaccharide deacetylase family protein</fullName>
    </submittedName>
</protein>
<feature type="domain" description="NodB homology" evidence="3">
    <location>
        <begin position="206"/>
        <end position="404"/>
    </location>
</feature>
<dbReference type="PROSITE" id="PS51677">
    <property type="entry name" value="NODB"/>
    <property type="match status" value="1"/>
</dbReference>
<gene>
    <name evidence="4" type="ORF">KTS45_11500</name>
</gene>
<keyword evidence="2" id="KW-0732">Signal</keyword>
<dbReference type="Proteomes" id="UP000766550">
    <property type="component" value="Unassembled WGS sequence"/>
</dbReference>
<dbReference type="OrthoDB" id="248140at2157"/>
<dbReference type="GO" id="GO:0005576">
    <property type="term" value="C:extracellular region"/>
    <property type="evidence" value="ECO:0007669"/>
    <property type="project" value="UniProtKB-SubCell"/>
</dbReference>
<dbReference type="PANTHER" id="PTHR34216:SF3">
    <property type="entry name" value="POLY-BETA-1,6-N-ACETYL-D-GLUCOSAMINE N-DEACETYLASE"/>
    <property type="match status" value="1"/>
</dbReference>
<dbReference type="Gene3D" id="3.20.20.370">
    <property type="entry name" value="Glycoside hydrolase/deacetylase"/>
    <property type="match status" value="1"/>
</dbReference>
<dbReference type="PROSITE" id="PS51318">
    <property type="entry name" value="TAT"/>
    <property type="match status" value="1"/>
</dbReference>
<dbReference type="InterPro" id="IPR011330">
    <property type="entry name" value="Glyco_hydro/deAcase_b/a-brl"/>
</dbReference>
<dbReference type="InterPro" id="IPR006311">
    <property type="entry name" value="TAT_signal"/>
</dbReference>
<dbReference type="InterPro" id="IPR051398">
    <property type="entry name" value="Polysacch_Deacetylase"/>
</dbReference>
<dbReference type="CDD" id="cd10970">
    <property type="entry name" value="CE4_DAC_u1_6s"/>
    <property type="match status" value="1"/>
</dbReference>
<evidence type="ECO:0000256" key="1">
    <source>
        <dbReference type="ARBA" id="ARBA00004613"/>
    </source>
</evidence>
<evidence type="ECO:0000313" key="4">
    <source>
        <dbReference type="EMBL" id="MBV0924823.1"/>
    </source>
</evidence>
<comment type="caution">
    <text evidence="4">The sequence shown here is derived from an EMBL/GenBank/DDBJ whole genome shotgun (WGS) entry which is preliminary data.</text>
</comment>
<proteinExistence type="predicted"/>
<dbReference type="InterPro" id="IPR002509">
    <property type="entry name" value="NODB_dom"/>
</dbReference>
<evidence type="ECO:0000256" key="2">
    <source>
        <dbReference type="ARBA" id="ARBA00022729"/>
    </source>
</evidence>
<evidence type="ECO:0000259" key="3">
    <source>
        <dbReference type="PROSITE" id="PS51677"/>
    </source>
</evidence>
<dbReference type="PANTHER" id="PTHR34216">
    <property type="match status" value="1"/>
</dbReference>
<dbReference type="Pfam" id="PF01522">
    <property type="entry name" value="Polysacc_deac_1"/>
    <property type="match status" value="1"/>
</dbReference>
<dbReference type="SUPFAM" id="SSF88713">
    <property type="entry name" value="Glycoside hydrolase/deacetylase"/>
    <property type="match status" value="1"/>
</dbReference>
<dbReference type="EMBL" id="JAHQXF010000002">
    <property type="protein sequence ID" value="MBV0924823.1"/>
    <property type="molecule type" value="Genomic_DNA"/>
</dbReference>